<dbReference type="Pfam" id="PF12833">
    <property type="entry name" value="HTH_18"/>
    <property type="match status" value="1"/>
</dbReference>
<dbReference type="SUPFAM" id="SSF52172">
    <property type="entry name" value="CheY-like"/>
    <property type="match status" value="1"/>
</dbReference>
<evidence type="ECO:0000256" key="1">
    <source>
        <dbReference type="ARBA" id="ARBA00023015"/>
    </source>
</evidence>
<sequence length="255" mass="29461">MKYKLLIVEDENFEKEALEMIVKKTYSEISIVGIASSGKEAIKKAKVFKPDIILMDIGIPELDGLSAQRQILEFLPDVRTIILTAYSDFQHAQDAINCRVVDYLVKPIRTKKLTQSIDRVLADLQKNPVHTSFIQETTKISQNEFIQQALVYIENHYLENIQVAELAKLLYLNPQYFSRLFKKEMNISFSEFLLLYRLEKSKDLLIETDLPIYAIASNSGFTDSSYYCKTFKKYVHISPLKFRNQQRKGDLASPS</sequence>
<keyword evidence="8" id="KW-1185">Reference proteome</keyword>
<evidence type="ECO:0000256" key="2">
    <source>
        <dbReference type="ARBA" id="ARBA00023125"/>
    </source>
</evidence>
<keyword evidence="2" id="KW-0238">DNA-binding</keyword>
<proteinExistence type="predicted"/>
<dbReference type="Gene3D" id="3.40.50.2300">
    <property type="match status" value="1"/>
</dbReference>
<comment type="caution">
    <text evidence="7">The sequence shown here is derived from an EMBL/GenBank/DDBJ whole genome shotgun (WGS) entry which is preliminary data.</text>
</comment>
<dbReference type="PROSITE" id="PS01124">
    <property type="entry name" value="HTH_ARAC_FAMILY_2"/>
    <property type="match status" value="1"/>
</dbReference>
<dbReference type="Pfam" id="PF00072">
    <property type="entry name" value="Response_reg"/>
    <property type="match status" value="1"/>
</dbReference>
<dbReference type="CDD" id="cd17536">
    <property type="entry name" value="REC_YesN-like"/>
    <property type="match status" value="1"/>
</dbReference>
<accession>A0ABS3L9B7</accession>
<protein>
    <submittedName>
        <fullName evidence="7">Response regulator</fullName>
    </submittedName>
</protein>
<dbReference type="PANTHER" id="PTHR43280:SF28">
    <property type="entry name" value="HTH-TYPE TRANSCRIPTIONAL ACTIVATOR RHAS"/>
    <property type="match status" value="1"/>
</dbReference>
<feature type="modified residue" description="4-aspartylphosphate" evidence="4">
    <location>
        <position position="56"/>
    </location>
</feature>
<dbReference type="Gene3D" id="1.10.10.60">
    <property type="entry name" value="Homeodomain-like"/>
    <property type="match status" value="2"/>
</dbReference>
<dbReference type="InterPro" id="IPR009057">
    <property type="entry name" value="Homeodomain-like_sf"/>
</dbReference>
<dbReference type="InterPro" id="IPR018060">
    <property type="entry name" value="HTH_AraC"/>
</dbReference>
<evidence type="ECO:0000256" key="4">
    <source>
        <dbReference type="PROSITE-ProRule" id="PRU00169"/>
    </source>
</evidence>
<dbReference type="SMART" id="SM00342">
    <property type="entry name" value="HTH_ARAC"/>
    <property type="match status" value="1"/>
</dbReference>
<evidence type="ECO:0000313" key="8">
    <source>
        <dbReference type="Proteomes" id="UP000664601"/>
    </source>
</evidence>
<dbReference type="Proteomes" id="UP000664601">
    <property type="component" value="Unassembled WGS sequence"/>
</dbReference>
<dbReference type="PROSITE" id="PS50110">
    <property type="entry name" value="RESPONSE_REGULATORY"/>
    <property type="match status" value="1"/>
</dbReference>
<keyword evidence="4" id="KW-0597">Phosphoprotein</keyword>
<reference evidence="7 8" key="1">
    <citation type="submission" date="2021-03" db="EMBL/GenBank/DDBJ databases">
        <title>Enterococcal diversity collection.</title>
        <authorList>
            <person name="Gilmore M.S."/>
            <person name="Schwartzman J."/>
            <person name="Van Tyne D."/>
            <person name="Martin M."/>
            <person name="Earl A.M."/>
            <person name="Manson A.L."/>
            <person name="Straub T."/>
            <person name="Salamzade R."/>
            <person name="Saavedra J."/>
            <person name="Lebreton F."/>
            <person name="Prichula J."/>
            <person name="Schaufler K."/>
            <person name="Gaca A."/>
            <person name="Sgardioli B."/>
            <person name="Wagenaar J."/>
            <person name="Strong T."/>
        </authorList>
    </citation>
    <scope>NUCLEOTIDE SEQUENCE [LARGE SCALE GENOMIC DNA]</scope>
    <source>
        <strain evidence="7 8">669A</strain>
    </source>
</reference>
<dbReference type="RefSeq" id="WP_207672601.1">
    <property type="nucleotide sequence ID" value="NZ_JAFREM010000010.1"/>
</dbReference>
<dbReference type="InterPro" id="IPR001789">
    <property type="entry name" value="Sig_transdc_resp-reg_receiver"/>
</dbReference>
<feature type="domain" description="Response regulatory" evidence="6">
    <location>
        <begin position="4"/>
        <end position="121"/>
    </location>
</feature>
<keyword evidence="3" id="KW-0804">Transcription</keyword>
<evidence type="ECO:0000256" key="3">
    <source>
        <dbReference type="ARBA" id="ARBA00023163"/>
    </source>
</evidence>
<name>A0ABS3L9B7_9ENTE</name>
<dbReference type="EMBL" id="JAFREM010000010">
    <property type="protein sequence ID" value="MBO1305658.1"/>
    <property type="molecule type" value="Genomic_DNA"/>
</dbReference>
<organism evidence="7 8">
    <name type="scientific">Candidatus Enterococcus moelleringii</name>
    <dbReference type="NCBI Taxonomy" id="2815325"/>
    <lineage>
        <taxon>Bacteria</taxon>
        <taxon>Bacillati</taxon>
        <taxon>Bacillota</taxon>
        <taxon>Bacilli</taxon>
        <taxon>Lactobacillales</taxon>
        <taxon>Enterococcaceae</taxon>
        <taxon>Enterococcus</taxon>
    </lineage>
</organism>
<evidence type="ECO:0000259" key="5">
    <source>
        <dbReference type="PROSITE" id="PS01124"/>
    </source>
</evidence>
<dbReference type="PANTHER" id="PTHR43280">
    <property type="entry name" value="ARAC-FAMILY TRANSCRIPTIONAL REGULATOR"/>
    <property type="match status" value="1"/>
</dbReference>
<gene>
    <name evidence="7" type="ORF">JZO70_05775</name>
</gene>
<keyword evidence="1" id="KW-0805">Transcription regulation</keyword>
<dbReference type="InterPro" id="IPR011006">
    <property type="entry name" value="CheY-like_superfamily"/>
</dbReference>
<evidence type="ECO:0000313" key="7">
    <source>
        <dbReference type="EMBL" id="MBO1305658.1"/>
    </source>
</evidence>
<dbReference type="SUPFAM" id="SSF46689">
    <property type="entry name" value="Homeodomain-like"/>
    <property type="match status" value="2"/>
</dbReference>
<feature type="domain" description="HTH araC/xylS-type" evidence="5">
    <location>
        <begin position="147"/>
        <end position="245"/>
    </location>
</feature>
<dbReference type="SMART" id="SM00448">
    <property type="entry name" value="REC"/>
    <property type="match status" value="1"/>
</dbReference>
<evidence type="ECO:0000259" key="6">
    <source>
        <dbReference type="PROSITE" id="PS50110"/>
    </source>
</evidence>